<dbReference type="Pfam" id="PF07221">
    <property type="entry name" value="GlcNAc_2-epim"/>
    <property type="match status" value="1"/>
</dbReference>
<keyword evidence="2" id="KW-0413">Isomerase</keyword>
<comment type="caution">
    <text evidence="3">The sequence shown here is derived from an EMBL/GenBank/DDBJ whole genome shotgun (WGS) entry which is preliminary data.</text>
</comment>
<dbReference type="AlphaFoldDB" id="A0A9X3IKL8"/>
<evidence type="ECO:0000313" key="4">
    <source>
        <dbReference type="Proteomes" id="UP001144805"/>
    </source>
</evidence>
<gene>
    <name evidence="3" type="ORF">OSH07_05430</name>
</gene>
<protein>
    <submittedName>
        <fullName evidence="3">AGE family epimerase/isomerase</fullName>
    </submittedName>
</protein>
<organism evidence="3 4">
    <name type="scientific">Kaistia nematophila</name>
    <dbReference type="NCBI Taxonomy" id="2994654"/>
    <lineage>
        <taxon>Bacteria</taxon>
        <taxon>Pseudomonadati</taxon>
        <taxon>Pseudomonadota</taxon>
        <taxon>Alphaproteobacteria</taxon>
        <taxon>Hyphomicrobiales</taxon>
        <taxon>Kaistiaceae</taxon>
        <taxon>Kaistia</taxon>
    </lineage>
</organism>
<evidence type="ECO:0000256" key="1">
    <source>
        <dbReference type="ARBA" id="ARBA00008558"/>
    </source>
</evidence>
<proteinExistence type="inferred from homology"/>
<dbReference type="SUPFAM" id="SSF48208">
    <property type="entry name" value="Six-hairpin glycosidases"/>
    <property type="match status" value="1"/>
</dbReference>
<dbReference type="RefSeq" id="WP_266337598.1">
    <property type="nucleotide sequence ID" value="NZ_JAPKNK010000002.1"/>
</dbReference>
<dbReference type="PANTHER" id="PTHR15108">
    <property type="entry name" value="N-ACYLGLUCOSAMINE-2-EPIMERASE"/>
    <property type="match status" value="1"/>
</dbReference>
<reference evidence="3" key="1">
    <citation type="submission" date="2022-11" db="EMBL/GenBank/DDBJ databases">
        <title>Biodiversity and phylogenetic relationships of bacteria.</title>
        <authorList>
            <person name="Machado R.A.R."/>
            <person name="Bhat A."/>
            <person name="Loulou A."/>
            <person name="Kallel S."/>
        </authorList>
    </citation>
    <scope>NUCLEOTIDE SEQUENCE</scope>
    <source>
        <strain evidence="3">K-TC2</strain>
    </source>
</reference>
<sequence>MKSLAYARAWAIESALPLWAGAGFDEKRGLFHERLDFERRPIALPASRLMVQARQIATFSRASLKGWHKGADEAVVTCLANVERLYHRGDGHPGWIFSIDADGRPASRVRDLYAHAFILYALAWSHRLTGDPHAIRLADETLAEIDVVLAAPHGGFLDAAPSIDPTRRQNPHMHLLEAVLALYETTGRARDFARAEALVTLALERLIDPESGALLEDFSSDWKPLQPRGENRVEPGHQFEWYWLFGEYRRLGGVVPESVTDALLMFGIDNGLDQATGLIVDAVTDSGSVLIPSFRSWPHAEGVKALVTATAAGHPGAAQMADHLMASLLTFAPDSLEGGWMDRIDADGTPLVDHMPASTLYHMMGAIFEADQAFGSDATE</sequence>
<evidence type="ECO:0000313" key="3">
    <source>
        <dbReference type="EMBL" id="MCX5568626.1"/>
    </source>
</evidence>
<dbReference type="GO" id="GO:0005975">
    <property type="term" value="P:carbohydrate metabolic process"/>
    <property type="evidence" value="ECO:0007669"/>
    <property type="project" value="InterPro"/>
</dbReference>
<evidence type="ECO:0000256" key="2">
    <source>
        <dbReference type="ARBA" id="ARBA00023235"/>
    </source>
</evidence>
<name>A0A9X3IKL8_9HYPH</name>
<dbReference type="InterPro" id="IPR008928">
    <property type="entry name" value="6-hairpin_glycosidase_sf"/>
</dbReference>
<keyword evidence="4" id="KW-1185">Reference proteome</keyword>
<dbReference type="GO" id="GO:0016853">
    <property type="term" value="F:isomerase activity"/>
    <property type="evidence" value="ECO:0007669"/>
    <property type="project" value="UniProtKB-KW"/>
</dbReference>
<accession>A0A9X3IKL8</accession>
<dbReference type="Gene3D" id="1.50.10.10">
    <property type="match status" value="1"/>
</dbReference>
<dbReference type="InterPro" id="IPR010819">
    <property type="entry name" value="AGE/CE"/>
</dbReference>
<comment type="similarity">
    <text evidence="1">Belongs to the N-acylglucosamine 2-epimerase family.</text>
</comment>
<dbReference type="InterPro" id="IPR012341">
    <property type="entry name" value="6hp_glycosidase-like_sf"/>
</dbReference>
<dbReference type="EMBL" id="JAPKNK010000002">
    <property type="protein sequence ID" value="MCX5568626.1"/>
    <property type="molecule type" value="Genomic_DNA"/>
</dbReference>
<dbReference type="Proteomes" id="UP001144805">
    <property type="component" value="Unassembled WGS sequence"/>
</dbReference>